<keyword evidence="2" id="KW-0677">Repeat</keyword>
<dbReference type="SUPFAM" id="SSF57667">
    <property type="entry name" value="beta-beta-alpha zinc fingers"/>
    <property type="match status" value="1"/>
</dbReference>
<dbReference type="AlphaFoldDB" id="A0AAV2RXK5"/>
<dbReference type="InterPro" id="IPR036236">
    <property type="entry name" value="Znf_C2H2_sf"/>
</dbReference>
<feature type="non-terminal residue" evidence="7">
    <location>
        <position position="153"/>
    </location>
</feature>
<evidence type="ECO:0000313" key="8">
    <source>
        <dbReference type="Proteomes" id="UP001497623"/>
    </source>
</evidence>
<dbReference type="GO" id="GO:0008270">
    <property type="term" value="F:zinc ion binding"/>
    <property type="evidence" value="ECO:0007669"/>
    <property type="project" value="UniProtKB-KW"/>
</dbReference>
<evidence type="ECO:0000256" key="2">
    <source>
        <dbReference type="ARBA" id="ARBA00022737"/>
    </source>
</evidence>
<reference evidence="7 8" key="1">
    <citation type="submission" date="2024-05" db="EMBL/GenBank/DDBJ databases">
        <authorList>
            <person name="Wallberg A."/>
        </authorList>
    </citation>
    <scope>NUCLEOTIDE SEQUENCE [LARGE SCALE GENOMIC DNA]</scope>
</reference>
<dbReference type="PROSITE" id="PS50157">
    <property type="entry name" value="ZINC_FINGER_C2H2_2"/>
    <property type="match status" value="1"/>
</dbReference>
<comment type="caution">
    <text evidence="7">The sequence shown here is derived from an EMBL/GenBank/DDBJ whole genome shotgun (WGS) entry which is preliminary data.</text>
</comment>
<evidence type="ECO:0000256" key="5">
    <source>
        <dbReference type="PROSITE-ProRule" id="PRU00042"/>
    </source>
</evidence>
<evidence type="ECO:0000256" key="4">
    <source>
        <dbReference type="ARBA" id="ARBA00022833"/>
    </source>
</evidence>
<feature type="domain" description="C2H2-type" evidence="6">
    <location>
        <begin position="126"/>
        <end position="153"/>
    </location>
</feature>
<dbReference type="InterPro" id="IPR013087">
    <property type="entry name" value="Znf_C2H2_type"/>
</dbReference>
<gene>
    <name evidence="7" type="ORF">MNOR_LOCUS29321</name>
</gene>
<keyword evidence="8" id="KW-1185">Reference proteome</keyword>
<dbReference type="EMBL" id="CAXKWB010033742">
    <property type="protein sequence ID" value="CAL4143671.1"/>
    <property type="molecule type" value="Genomic_DNA"/>
</dbReference>
<name>A0AAV2RXK5_MEGNR</name>
<evidence type="ECO:0000256" key="1">
    <source>
        <dbReference type="ARBA" id="ARBA00022723"/>
    </source>
</evidence>
<dbReference type="FunFam" id="3.30.160.60:FF:000100">
    <property type="entry name" value="Zinc finger 45-like"/>
    <property type="match status" value="1"/>
</dbReference>
<dbReference type="Proteomes" id="UP001497623">
    <property type="component" value="Unassembled WGS sequence"/>
</dbReference>
<keyword evidence="1" id="KW-0479">Metal-binding</keyword>
<accession>A0AAV2RXK5</accession>
<organism evidence="7 8">
    <name type="scientific">Meganyctiphanes norvegica</name>
    <name type="common">Northern krill</name>
    <name type="synonym">Thysanopoda norvegica</name>
    <dbReference type="NCBI Taxonomy" id="48144"/>
    <lineage>
        <taxon>Eukaryota</taxon>
        <taxon>Metazoa</taxon>
        <taxon>Ecdysozoa</taxon>
        <taxon>Arthropoda</taxon>
        <taxon>Crustacea</taxon>
        <taxon>Multicrustacea</taxon>
        <taxon>Malacostraca</taxon>
        <taxon>Eumalacostraca</taxon>
        <taxon>Eucarida</taxon>
        <taxon>Euphausiacea</taxon>
        <taxon>Euphausiidae</taxon>
        <taxon>Meganyctiphanes</taxon>
    </lineage>
</organism>
<dbReference type="SMART" id="SM00355">
    <property type="entry name" value="ZnF_C2H2"/>
    <property type="match status" value="1"/>
</dbReference>
<dbReference type="Pfam" id="PF00096">
    <property type="entry name" value="zf-C2H2"/>
    <property type="match status" value="1"/>
</dbReference>
<sequence length="153" mass="18087">MSESFVRQECEGKFTKGTILYNSKYENNDVEVKHNNDNRIRLDESDKLQVSLRKSTYGIFEVKVETEIEVNKELMNIPHFDMKQKEGMEMYEEPKEGMVTYVEPITFTGKSYFAKHALTESVEKFYQCSYCNITFSQNKEFLIHLRTHTVEKP</sequence>
<keyword evidence="3 5" id="KW-0863">Zinc-finger</keyword>
<protein>
    <recommendedName>
        <fullName evidence="6">C2H2-type domain-containing protein</fullName>
    </recommendedName>
</protein>
<evidence type="ECO:0000256" key="3">
    <source>
        <dbReference type="ARBA" id="ARBA00022771"/>
    </source>
</evidence>
<dbReference type="Gene3D" id="3.30.160.60">
    <property type="entry name" value="Classic Zinc Finger"/>
    <property type="match status" value="1"/>
</dbReference>
<dbReference type="PROSITE" id="PS00028">
    <property type="entry name" value="ZINC_FINGER_C2H2_1"/>
    <property type="match status" value="1"/>
</dbReference>
<proteinExistence type="predicted"/>
<keyword evidence="4" id="KW-0862">Zinc</keyword>
<evidence type="ECO:0000259" key="6">
    <source>
        <dbReference type="PROSITE" id="PS50157"/>
    </source>
</evidence>
<evidence type="ECO:0000313" key="7">
    <source>
        <dbReference type="EMBL" id="CAL4143671.1"/>
    </source>
</evidence>